<dbReference type="SUPFAM" id="SSF55166">
    <property type="entry name" value="Hedgehog/DD-peptidase"/>
    <property type="match status" value="1"/>
</dbReference>
<dbReference type="GO" id="GO:0004180">
    <property type="term" value="F:carboxypeptidase activity"/>
    <property type="evidence" value="ECO:0007669"/>
    <property type="project" value="UniProtKB-KW"/>
</dbReference>
<dbReference type="STRING" id="1528.SAMN04488579_10627"/>
<dbReference type="InterPro" id="IPR052179">
    <property type="entry name" value="DD-CPase-like"/>
</dbReference>
<dbReference type="OrthoDB" id="9792074at2"/>
<keyword evidence="2" id="KW-0378">Hydrolase</keyword>
<proteinExistence type="predicted"/>
<name>A0A1H3E118_EUBBA</name>
<accession>A0A1H3E118</accession>
<keyword evidence="2" id="KW-0121">Carboxypeptidase</keyword>
<dbReference type="PANTHER" id="PTHR34385:SF1">
    <property type="entry name" value="PEPTIDOGLYCAN L-ALANYL-D-GLUTAMATE ENDOPEPTIDASE CWLK"/>
    <property type="match status" value="1"/>
</dbReference>
<gene>
    <name evidence="2" type="ORF">SAMN04488579_10627</name>
</gene>
<sequence length="271" mass="28952">MAAVNRKINKKVKQRQLYGFLAGLLIILLCLLASSTLFTTDAAYYATLIKKEPAGGSSSITGPVVSTITAPVPTAEPVQGAVVDPLTIGSITQLVNKTHGLPQDYSPGDLVANDLPGIRQTYLRSEAATALAELFAAGQAQGLDLQCCSGFRDYDTQVSVFDSEAASTGQASAEATTAPPGYSEHQTGLCIDVTSNSIGLALTTDFINTAEGAWLDANGWRYGFIIRYPNGQEGITGYTYEPWHLRYLGVDVAKAVYDSGKTYEEYLNIMD</sequence>
<dbReference type="InterPro" id="IPR058193">
    <property type="entry name" value="VanY/YodJ_core_dom"/>
</dbReference>
<evidence type="ECO:0000313" key="2">
    <source>
        <dbReference type="EMBL" id="SDX71629.1"/>
    </source>
</evidence>
<dbReference type="GO" id="GO:0006508">
    <property type="term" value="P:proteolysis"/>
    <property type="evidence" value="ECO:0007669"/>
    <property type="project" value="InterPro"/>
</dbReference>
<dbReference type="Gene3D" id="3.30.1380.10">
    <property type="match status" value="1"/>
</dbReference>
<keyword evidence="2" id="KW-0645">Protease</keyword>
<protein>
    <submittedName>
        <fullName evidence="2">D-alanyl-D-alanine carboxypeptidase</fullName>
    </submittedName>
</protein>
<dbReference type="Pfam" id="PF02557">
    <property type="entry name" value="VanY"/>
    <property type="match status" value="1"/>
</dbReference>
<dbReference type="AlphaFoldDB" id="A0A1H3E118"/>
<dbReference type="CDD" id="cd14852">
    <property type="entry name" value="LD-carboxypeptidase"/>
    <property type="match status" value="1"/>
</dbReference>
<dbReference type="PANTHER" id="PTHR34385">
    <property type="entry name" value="D-ALANYL-D-ALANINE CARBOXYPEPTIDASE"/>
    <property type="match status" value="1"/>
</dbReference>
<keyword evidence="3" id="KW-1185">Reference proteome</keyword>
<dbReference type="Proteomes" id="UP000199652">
    <property type="component" value="Unassembled WGS sequence"/>
</dbReference>
<evidence type="ECO:0000313" key="3">
    <source>
        <dbReference type="Proteomes" id="UP000199652"/>
    </source>
</evidence>
<dbReference type="RefSeq" id="WP_090244090.1">
    <property type="nucleotide sequence ID" value="NZ_FNOU01000006.1"/>
</dbReference>
<dbReference type="EMBL" id="FNOU01000006">
    <property type="protein sequence ID" value="SDX71629.1"/>
    <property type="molecule type" value="Genomic_DNA"/>
</dbReference>
<evidence type="ECO:0000259" key="1">
    <source>
        <dbReference type="Pfam" id="PF02557"/>
    </source>
</evidence>
<feature type="domain" description="D-alanyl-D-alanine carboxypeptidase-like core" evidence="1">
    <location>
        <begin position="121"/>
        <end position="249"/>
    </location>
</feature>
<dbReference type="InterPro" id="IPR003709">
    <property type="entry name" value="VanY-like_core_dom"/>
</dbReference>
<organism evidence="2 3">
    <name type="scientific">Eubacterium barkeri</name>
    <name type="common">Clostridium barkeri</name>
    <dbReference type="NCBI Taxonomy" id="1528"/>
    <lineage>
        <taxon>Bacteria</taxon>
        <taxon>Bacillati</taxon>
        <taxon>Bacillota</taxon>
        <taxon>Clostridia</taxon>
        <taxon>Eubacteriales</taxon>
        <taxon>Eubacteriaceae</taxon>
        <taxon>Eubacterium</taxon>
    </lineage>
</organism>
<dbReference type="InterPro" id="IPR009045">
    <property type="entry name" value="Zn_M74/Hedgehog-like"/>
</dbReference>
<reference evidence="3" key="1">
    <citation type="submission" date="2016-10" db="EMBL/GenBank/DDBJ databases">
        <authorList>
            <person name="Varghese N."/>
            <person name="Submissions S."/>
        </authorList>
    </citation>
    <scope>NUCLEOTIDE SEQUENCE [LARGE SCALE GENOMIC DNA]</scope>
    <source>
        <strain evidence="3">VPI 5359</strain>
    </source>
</reference>